<dbReference type="EMBL" id="JABAYA010000263">
    <property type="protein sequence ID" value="KAF7721460.1"/>
    <property type="molecule type" value="Genomic_DNA"/>
</dbReference>
<dbReference type="AlphaFoldDB" id="A0A8H7BJZ2"/>
<keyword evidence="2" id="KW-1185">Reference proteome</keyword>
<protein>
    <submittedName>
        <fullName evidence="1">Uncharacterized protein</fullName>
    </submittedName>
</protein>
<accession>A0A8H7BJZ2</accession>
<gene>
    <name evidence="1" type="ORF">EC973_004662</name>
</gene>
<evidence type="ECO:0000313" key="2">
    <source>
        <dbReference type="Proteomes" id="UP000605846"/>
    </source>
</evidence>
<evidence type="ECO:0000313" key="1">
    <source>
        <dbReference type="EMBL" id="KAF7721460.1"/>
    </source>
</evidence>
<reference evidence="1" key="1">
    <citation type="submission" date="2020-01" db="EMBL/GenBank/DDBJ databases">
        <title>Genome Sequencing of Three Apophysomyces-Like Fungal Strains Confirms a Novel Fungal Genus in the Mucoromycota with divergent Burkholderia-like Endosymbiotic Bacteria.</title>
        <authorList>
            <person name="Stajich J.E."/>
            <person name="Macias A.M."/>
            <person name="Carter-House D."/>
            <person name="Lovett B."/>
            <person name="Kasson L.R."/>
            <person name="Berry K."/>
            <person name="Grigoriev I."/>
            <person name="Chang Y."/>
            <person name="Spatafora J."/>
            <person name="Kasson M.T."/>
        </authorList>
    </citation>
    <scope>NUCLEOTIDE SEQUENCE</scope>
    <source>
        <strain evidence="1">NRRL A-21654</strain>
    </source>
</reference>
<comment type="caution">
    <text evidence="1">The sequence shown here is derived from an EMBL/GenBank/DDBJ whole genome shotgun (WGS) entry which is preliminary data.</text>
</comment>
<sequence>MVWLTNASNVAANDDQTTIEPQGFGNWYRKGQEGMRILCDLGFCEIMLMDDVMVYVDNDGVRFYFSSKTRHRDGMVHVPFQNQEFGLCFDDDEDELSE</sequence>
<name>A0A8H7BJZ2_9FUNG</name>
<organism evidence="1 2">
    <name type="scientific">Apophysomyces ossiformis</name>
    <dbReference type="NCBI Taxonomy" id="679940"/>
    <lineage>
        <taxon>Eukaryota</taxon>
        <taxon>Fungi</taxon>
        <taxon>Fungi incertae sedis</taxon>
        <taxon>Mucoromycota</taxon>
        <taxon>Mucoromycotina</taxon>
        <taxon>Mucoromycetes</taxon>
        <taxon>Mucorales</taxon>
        <taxon>Mucorineae</taxon>
        <taxon>Mucoraceae</taxon>
        <taxon>Apophysomyces</taxon>
    </lineage>
</organism>
<dbReference type="Proteomes" id="UP000605846">
    <property type="component" value="Unassembled WGS sequence"/>
</dbReference>
<proteinExistence type="predicted"/>